<accession>A0D0A3</accession>
<dbReference type="PANTHER" id="PTHR11685">
    <property type="entry name" value="RBR FAMILY RING FINGER AND IBR DOMAIN-CONTAINING"/>
    <property type="match status" value="1"/>
</dbReference>
<dbReference type="RefSeq" id="XP_001443867.1">
    <property type="nucleotide sequence ID" value="XM_001443830.1"/>
</dbReference>
<keyword evidence="9" id="KW-1133">Transmembrane helix</keyword>
<dbReference type="InParanoid" id="A0D0A3"/>
<dbReference type="STRING" id="5888.A0D0A3"/>
<dbReference type="OMA" id="CEICYEH"/>
<evidence type="ECO:0000256" key="4">
    <source>
        <dbReference type="ARBA" id="ARBA00022723"/>
    </source>
</evidence>
<evidence type="ECO:0000256" key="9">
    <source>
        <dbReference type="SAM" id="Phobius"/>
    </source>
</evidence>
<keyword evidence="4" id="KW-0479">Metal-binding</keyword>
<reference evidence="11 12" key="1">
    <citation type="journal article" date="2006" name="Nature">
        <title>Global trends of whole-genome duplications revealed by the ciliate Paramecium tetraurelia.</title>
        <authorList>
            <consortium name="Genoscope"/>
            <person name="Aury J.-M."/>
            <person name="Jaillon O."/>
            <person name="Duret L."/>
            <person name="Noel B."/>
            <person name="Jubin C."/>
            <person name="Porcel B.M."/>
            <person name="Segurens B."/>
            <person name="Daubin V."/>
            <person name="Anthouard V."/>
            <person name="Aiach N."/>
            <person name="Arnaiz O."/>
            <person name="Billaut A."/>
            <person name="Beisson J."/>
            <person name="Blanc I."/>
            <person name="Bouhouche K."/>
            <person name="Camara F."/>
            <person name="Duharcourt S."/>
            <person name="Guigo R."/>
            <person name="Gogendeau D."/>
            <person name="Katinka M."/>
            <person name="Keller A.-M."/>
            <person name="Kissmehl R."/>
            <person name="Klotz C."/>
            <person name="Koll F."/>
            <person name="Le Moue A."/>
            <person name="Lepere C."/>
            <person name="Malinsky S."/>
            <person name="Nowacki M."/>
            <person name="Nowak J.K."/>
            <person name="Plattner H."/>
            <person name="Poulain J."/>
            <person name="Ruiz F."/>
            <person name="Serrano V."/>
            <person name="Zagulski M."/>
            <person name="Dessen P."/>
            <person name="Betermier M."/>
            <person name="Weissenbach J."/>
            <person name="Scarpelli C."/>
            <person name="Schachter V."/>
            <person name="Sperling L."/>
            <person name="Meyer E."/>
            <person name="Cohen J."/>
            <person name="Wincker P."/>
        </authorList>
    </citation>
    <scope>NUCLEOTIDE SEQUENCE [LARGE SCALE GENOMIC DNA]</scope>
    <source>
        <strain evidence="11 12">Stock d4-2</strain>
    </source>
</reference>
<dbReference type="GO" id="GO:0008270">
    <property type="term" value="F:zinc ion binding"/>
    <property type="evidence" value="ECO:0007669"/>
    <property type="project" value="UniProtKB-KW"/>
</dbReference>
<dbReference type="InterPro" id="IPR031127">
    <property type="entry name" value="E3_UB_ligase_RBR"/>
</dbReference>
<dbReference type="InterPro" id="IPR044066">
    <property type="entry name" value="TRIAD_supradom"/>
</dbReference>
<dbReference type="eggNOG" id="KOG1815">
    <property type="taxonomic scope" value="Eukaryota"/>
</dbReference>
<dbReference type="Pfam" id="PF22191">
    <property type="entry name" value="IBR_1"/>
    <property type="match status" value="1"/>
</dbReference>
<keyword evidence="7" id="KW-0833">Ubl conjugation pathway</keyword>
<feature type="transmembrane region" description="Helical" evidence="9">
    <location>
        <begin position="241"/>
        <end position="258"/>
    </location>
</feature>
<keyword evidence="9" id="KW-0812">Transmembrane</keyword>
<dbReference type="FunFam" id="1.20.120.1750:FF:000053">
    <property type="entry name" value="RBR-type E3 ubiquitin transferase"/>
    <property type="match status" value="1"/>
</dbReference>
<dbReference type="Gene3D" id="1.20.120.1750">
    <property type="match status" value="1"/>
</dbReference>
<sequence>MQVQNFCEICYEHTGLSLLECNCKVCLNCIKHYTKVIGFKLQTQIKIEEFWTSDGTHLNIDCPGGCQQTLYFDSIEQLAIRNSFIQDIHDQLFKSYCKKSIDVQQCPNSNCEFYYLKPCKSYCVDICEICQTRLQTYDQISYKTLLNEITEFTTTYQCPRCEVKITKNGGCSHMTCQVCKFEFCWDCKQNCKGHDWSICIYNNIFTLIIKYQLLYALLISTGLDVYLLLICGYVFSITYLFILNNSIILLSGLMVVQLKKLNDKYEKITFHRTIVGSLTLVILIFISYFILEQTLADFIFYIIKEIIYALFFTIITTILNEFYKYKIKSN</sequence>
<gene>
    <name evidence="11" type="ORF">GSPATT00012022001</name>
</gene>
<evidence type="ECO:0000259" key="10">
    <source>
        <dbReference type="PROSITE" id="PS51873"/>
    </source>
</evidence>
<evidence type="ECO:0000313" key="12">
    <source>
        <dbReference type="Proteomes" id="UP000000600"/>
    </source>
</evidence>
<keyword evidence="5" id="KW-0677">Repeat</keyword>
<name>A0D0A3_PARTE</name>
<evidence type="ECO:0000256" key="5">
    <source>
        <dbReference type="ARBA" id="ARBA00022737"/>
    </source>
</evidence>
<dbReference type="InterPro" id="IPR002867">
    <property type="entry name" value="IBR_dom"/>
</dbReference>
<dbReference type="AlphaFoldDB" id="A0D0A3"/>
<keyword evidence="12" id="KW-1185">Reference proteome</keyword>
<keyword evidence="3" id="KW-0808">Transferase</keyword>
<dbReference type="GO" id="GO:0016567">
    <property type="term" value="P:protein ubiquitination"/>
    <property type="evidence" value="ECO:0007669"/>
    <property type="project" value="InterPro"/>
</dbReference>
<protein>
    <recommendedName>
        <fullName evidence="2">RBR-type E3 ubiquitin transferase</fullName>
        <ecNumber evidence="2">2.3.2.31</ecNumber>
    </recommendedName>
</protein>
<keyword evidence="8" id="KW-0862">Zinc</keyword>
<proteinExistence type="predicted"/>
<dbReference type="GO" id="GO:0005737">
    <property type="term" value="C:cytoplasm"/>
    <property type="evidence" value="ECO:0000318"/>
    <property type="project" value="GO_Central"/>
</dbReference>
<feature type="transmembrane region" description="Helical" evidence="9">
    <location>
        <begin position="270"/>
        <end position="291"/>
    </location>
</feature>
<dbReference type="SUPFAM" id="SSF57850">
    <property type="entry name" value="RING/U-box"/>
    <property type="match status" value="1"/>
</dbReference>
<organism evidence="11 12">
    <name type="scientific">Paramecium tetraurelia</name>
    <dbReference type="NCBI Taxonomy" id="5888"/>
    <lineage>
        <taxon>Eukaryota</taxon>
        <taxon>Sar</taxon>
        <taxon>Alveolata</taxon>
        <taxon>Ciliophora</taxon>
        <taxon>Intramacronucleata</taxon>
        <taxon>Oligohymenophorea</taxon>
        <taxon>Peniculida</taxon>
        <taxon>Parameciidae</taxon>
        <taxon>Paramecium</taxon>
    </lineage>
</organism>
<dbReference type="EMBL" id="CT868241">
    <property type="protein sequence ID" value="CAK76470.1"/>
    <property type="molecule type" value="Genomic_DNA"/>
</dbReference>
<dbReference type="GO" id="GO:0006511">
    <property type="term" value="P:ubiquitin-dependent protein catabolic process"/>
    <property type="evidence" value="ECO:0000318"/>
    <property type="project" value="GO_Central"/>
</dbReference>
<evidence type="ECO:0000256" key="1">
    <source>
        <dbReference type="ARBA" id="ARBA00001798"/>
    </source>
</evidence>
<feature type="domain" description="RING-type" evidence="10">
    <location>
        <begin position="3"/>
        <end position="207"/>
    </location>
</feature>
<dbReference type="HOGENOM" id="CLU_867290_0_0_1"/>
<dbReference type="PROSITE" id="PS51873">
    <property type="entry name" value="TRIAD"/>
    <property type="match status" value="1"/>
</dbReference>
<evidence type="ECO:0000256" key="2">
    <source>
        <dbReference type="ARBA" id="ARBA00012251"/>
    </source>
</evidence>
<dbReference type="Proteomes" id="UP000000600">
    <property type="component" value="Unassembled WGS sequence"/>
</dbReference>
<evidence type="ECO:0000256" key="3">
    <source>
        <dbReference type="ARBA" id="ARBA00022679"/>
    </source>
</evidence>
<dbReference type="EC" id="2.3.2.31" evidence="2"/>
<dbReference type="OrthoDB" id="293424at2759"/>
<evidence type="ECO:0000256" key="6">
    <source>
        <dbReference type="ARBA" id="ARBA00022771"/>
    </source>
</evidence>
<keyword evidence="9" id="KW-0472">Membrane</keyword>
<dbReference type="KEGG" id="ptm:GSPATT00012022001"/>
<evidence type="ECO:0000256" key="7">
    <source>
        <dbReference type="ARBA" id="ARBA00022786"/>
    </source>
</evidence>
<keyword evidence="6" id="KW-0863">Zinc-finger</keyword>
<evidence type="ECO:0000256" key="8">
    <source>
        <dbReference type="ARBA" id="ARBA00022833"/>
    </source>
</evidence>
<dbReference type="SMART" id="SM00647">
    <property type="entry name" value="IBR"/>
    <property type="match status" value="1"/>
</dbReference>
<dbReference type="GO" id="GO:0061630">
    <property type="term" value="F:ubiquitin protein ligase activity"/>
    <property type="evidence" value="ECO:0000318"/>
    <property type="project" value="GO_Central"/>
</dbReference>
<dbReference type="GO" id="GO:0031624">
    <property type="term" value="F:ubiquitin conjugating enzyme binding"/>
    <property type="evidence" value="ECO:0000318"/>
    <property type="project" value="GO_Central"/>
</dbReference>
<evidence type="ECO:0000313" key="11">
    <source>
        <dbReference type="EMBL" id="CAK76470.1"/>
    </source>
</evidence>
<comment type="catalytic activity">
    <reaction evidence="1">
        <text>[E2 ubiquitin-conjugating enzyme]-S-ubiquitinyl-L-cysteine + [acceptor protein]-L-lysine = [E2 ubiquitin-conjugating enzyme]-L-cysteine + [acceptor protein]-N(6)-ubiquitinyl-L-lysine.</text>
        <dbReference type="EC" id="2.3.2.31"/>
    </reaction>
</comment>
<dbReference type="GeneID" id="5029651"/>
<feature type="transmembrane region" description="Helical" evidence="9">
    <location>
        <begin position="298"/>
        <end position="319"/>
    </location>
</feature>
<dbReference type="GO" id="GO:0000151">
    <property type="term" value="C:ubiquitin ligase complex"/>
    <property type="evidence" value="ECO:0000318"/>
    <property type="project" value="GO_Central"/>
</dbReference>